<accession>A0A266LZL3</accession>
<gene>
    <name evidence="1" type="ORF">CJF43_00400</name>
</gene>
<comment type="caution">
    <text evidence="1">The sequence shown here is derived from an EMBL/GenBank/DDBJ whole genome shotgun (WGS) entry which is preliminary data.</text>
</comment>
<evidence type="ECO:0000313" key="2">
    <source>
        <dbReference type="Proteomes" id="UP000216113"/>
    </source>
</evidence>
<dbReference type="EMBL" id="NQKL01000001">
    <property type="protein sequence ID" value="OZY43459.1"/>
    <property type="molecule type" value="Genomic_DNA"/>
</dbReference>
<organism evidence="1 2">
    <name type="scientific">Pseudomonas fragi</name>
    <dbReference type="NCBI Taxonomy" id="296"/>
    <lineage>
        <taxon>Bacteria</taxon>
        <taxon>Pseudomonadati</taxon>
        <taxon>Pseudomonadota</taxon>
        <taxon>Gammaproteobacteria</taxon>
        <taxon>Pseudomonadales</taxon>
        <taxon>Pseudomonadaceae</taxon>
        <taxon>Pseudomonas</taxon>
    </lineage>
</organism>
<reference evidence="1 2" key="1">
    <citation type="submission" date="2017-08" db="EMBL/GenBank/DDBJ databases">
        <title>Genomic and metabolic characterisation of spoilage-associated Pseudomonas species.</title>
        <authorList>
            <person name="Stanborough T."/>
            <person name="Fegan N."/>
            <person name="Powell S.M."/>
            <person name="Singh T."/>
            <person name="Tamplin M.L."/>
            <person name="Chandry P.S."/>
        </authorList>
    </citation>
    <scope>NUCLEOTIDE SEQUENCE [LARGE SCALE GENOMIC DNA]</scope>
    <source>
        <strain evidence="1 2">F1820</strain>
    </source>
</reference>
<dbReference type="AlphaFoldDB" id="A0A266LZL3"/>
<proteinExistence type="predicted"/>
<evidence type="ECO:0000313" key="1">
    <source>
        <dbReference type="EMBL" id="OZY43459.1"/>
    </source>
</evidence>
<protein>
    <submittedName>
        <fullName evidence="1">Uncharacterized protein</fullName>
    </submittedName>
</protein>
<name>A0A266LZL3_PSEFR</name>
<sequence length="106" mass="11948">MAWAASGNNRQMVSHVLNIGRIRQGSMVINAKLYNSFFVLSQAICQVDCGVNFRKSDGKLSHGEGAGQVVQGFAPILVRHFYLLRDSKKVTKNFTIFFYQQQRGHL</sequence>
<dbReference type="Proteomes" id="UP000216113">
    <property type="component" value="Unassembled WGS sequence"/>
</dbReference>